<feature type="non-terminal residue" evidence="1">
    <location>
        <position position="97"/>
    </location>
</feature>
<reference evidence="1" key="1">
    <citation type="journal article" date="2014" name="Front. Microbiol.">
        <title>High frequency of phylogenetically diverse reductive dehalogenase-homologous genes in deep subseafloor sedimentary metagenomes.</title>
        <authorList>
            <person name="Kawai M."/>
            <person name="Futagami T."/>
            <person name="Toyoda A."/>
            <person name="Takaki Y."/>
            <person name="Nishi S."/>
            <person name="Hori S."/>
            <person name="Arai W."/>
            <person name="Tsubouchi T."/>
            <person name="Morono Y."/>
            <person name="Uchiyama I."/>
            <person name="Ito T."/>
            <person name="Fujiyama A."/>
            <person name="Inagaki F."/>
            <person name="Takami H."/>
        </authorList>
    </citation>
    <scope>NUCLEOTIDE SEQUENCE</scope>
    <source>
        <strain evidence="1">Expedition CK06-06</strain>
    </source>
</reference>
<evidence type="ECO:0000313" key="1">
    <source>
        <dbReference type="EMBL" id="GAG67950.1"/>
    </source>
</evidence>
<accession>X0ZEB2</accession>
<gene>
    <name evidence="1" type="ORF">S01H4_18190</name>
</gene>
<protein>
    <recommendedName>
        <fullName evidence="2">Protein ninG</fullName>
    </recommendedName>
</protein>
<comment type="caution">
    <text evidence="1">The sequence shown here is derived from an EMBL/GenBank/DDBJ whole genome shotgun (WGS) entry which is preliminary data.</text>
</comment>
<proteinExistence type="predicted"/>
<dbReference type="Pfam" id="PF05766">
    <property type="entry name" value="NinG"/>
    <property type="match status" value="1"/>
</dbReference>
<sequence>MAVKSISKLKKELDKWFSLYIRLRDANEYGMCQCFTCGIVRHYKEGMQNGHFQSRKHLATRFDEENCQVQCVKCNVYAWGEQYKFSLALDFKYGEGK</sequence>
<organism evidence="1">
    <name type="scientific">marine sediment metagenome</name>
    <dbReference type="NCBI Taxonomy" id="412755"/>
    <lineage>
        <taxon>unclassified sequences</taxon>
        <taxon>metagenomes</taxon>
        <taxon>ecological metagenomes</taxon>
    </lineage>
</organism>
<dbReference type="AlphaFoldDB" id="X0ZEB2"/>
<dbReference type="InterPro" id="IPR008713">
    <property type="entry name" value="Phage_lambda_NinG"/>
</dbReference>
<evidence type="ECO:0008006" key="2">
    <source>
        <dbReference type="Google" id="ProtNLM"/>
    </source>
</evidence>
<dbReference type="EMBL" id="BART01008053">
    <property type="protein sequence ID" value="GAG67950.1"/>
    <property type="molecule type" value="Genomic_DNA"/>
</dbReference>
<name>X0ZEB2_9ZZZZ</name>